<name>A0ABX0KVA5_9NEIS</name>
<keyword evidence="2" id="KW-0808">Transferase</keyword>
<dbReference type="Gene3D" id="2.160.10.10">
    <property type="entry name" value="Hexapeptide repeat proteins"/>
    <property type="match status" value="1"/>
</dbReference>
<dbReference type="Pfam" id="PF00132">
    <property type="entry name" value="Hexapep"/>
    <property type="match status" value="1"/>
</dbReference>
<comment type="caution">
    <text evidence="4">The sequence shown here is derived from an EMBL/GenBank/DDBJ whole genome shotgun (WGS) entry which is preliminary data.</text>
</comment>
<comment type="similarity">
    <text evidence="1">Belongs to the transferase hexapeptide repeat family.</text>
</comment>
<keyword evidence="3" id="KW-0812">Transmembrane</keyword>
<dbReference type="GO" id="GO:0016746">
    <property type="term" value="F:acyltransferase activity"/>
    <property type="evidence" value="ECO:0007669"/>
    <property type="project" value="UniProtKB-KW"/>
</dbReference>
<dbReference type="InterPro" id="IPR051159">
    <property type="entry name" value="Hexapeptide_acetyltransf"/>
</dbReference>
<evidence type="ECO:0000313" key="5">
    <source>
        <dbReference type="Proteomes" id="UP000712570"/>
    </source>
</evidence>
<dbReference type="Proteomes" id="UP000712570">
    <property type="component" value="Unassembled WGS sequence"/>
</dbReference>
<evidence type="ECO:0000256" key="2">
    <source>
        <dbReference type="ARBA" id="ARBA00022679"/>
    </source>
</evidence>
<dbReference type="InterPro" id="IPR011004">
    <property type="entry name" value="Trimer_LpxA-like_sf"/>
</dbReference>
<reference evidence="4 5" key="1">
    <citation type="submission" date="2020-03" db="EMBL/GenBank/DDBJ databases">
        <title>Draft genome sequence of environmentally isolated violet-colored cultures.</title>
        <authorList>
            <person name="Wilson H.S."/>
        </authorList>
    </citation>
    <scope>NUCLEOTIDE SEQUENCE [LARGE SCALE GENOMIC DNA]</scope>
    <source>
        <strain evidence="4 5">HSC-16F04</strain>
    </source>
</reference>
<protein>
    <submittedName>
        <fullName evidence="4">Acyltransferase</fullName>
    </submittedName>
</protein>
<dbReference type="PANTHER" id="PTHR23416:SF23">
    <property type="entry name" value="ACETYLTRANSFERASE C18B11.09C-RELATED"/>
    <property type="match status" value="1"/>
</dbReference>
<accession>A0ABX0KVA5</accession>
<dbReference type="SUPFAM" id="SSF51161">
    <property type="entry name" value="Trimeric LpxA-like enzymes"/>
    <property type="match status" value="1"/>
</dbReference>
<keyword evidence="3" id="KW-0472">Membrane</keyword>
<proteinExistence type="inferred from homology"/>
<keyword evidence="3" id="KW-1133">Transmembrane helix</keyword>
<feature type="transmembrane region" description="Helical" evidence="3">
    <location>
        <begin position="7"/>
        <end position="25"/>
    </location>
</feature>
<organism evidence="4 5">
    <name type="scientific">Iodobacter violaceini</name>
    <dbReference type="NCBI Taxonomy" id="3044271"/>
    <lineage>
        <taxon>Bacteria</taxon>
        <taxon>Pseudomonadati</taxon>
        <taxon>Pseudomonadota</taxon>
        <taxon>Betaproteobacteria</taxon>
        <taxon>Neisseriales</taxon>
        <taxon>Chitinibacteraceae</taxon>
        <taxon>Iodobacter</taxon>
    </lineage>
</organism>
<sequence>MRSYIKLNFIYIIIWVVNVLLKYIPTFILRRWLLIFFGAQVTTSASIHRNVRVFSRGRLHIGSGSVVNNGCYLDNRSGIHIGDNVSIAHDVKIYTMGHDINSSSFAAIGAPVRINNYAVIFSNVLIMPGVTIGEGAVIYAGAVVSRDIPRLGVAAGNPARVIKYRSEDCLVYKLKYDFWQAP</sequence>
<evidence type="ECO:0000256" key="1">
    <source>
        <dbReference type="ARBA" id="ARBA00007274"/>
    </source>
</evidence>
<evidence type="ECO:0000313" key="4">
    <source>
        <dbReference type="EMBL" id="NHQ85979.1"/>
    </source>
</evidence>
<keyword evidence="4" id="KW-0012">Acyltransferase</keyword>
<dbReference type="EMBL" id="JAAOLX010000003">
    <property type="protein sequence ID" value="NHQ85979.1"/>
    <property type="molecule type" value="Genomic_DNA"/>
</dbReference>
<evidence type="ECO:0000256" key="3">
    <source>
        <dbReference type="SAM" id="Phobius"/>
    </source>
</evidence>
<dbReference type="RefSeq" id="WP_166824139.1">
    <property type="nucleotide sequence ID" value="NZ_JAAOLX010000003.1"/>
</dbReference>
<dbReference type="InterPro" id="IPR001451">
    <property type="entry name" value="Hexapep"/>
</dbReference>
<dbReference type="CDD" id="cd04647">
    <property type="entry name" value="LbH_MAT_like"/>
    <property type="match status" value="1"/>
</dbReference>
<dbReference type="PANTHER" id="PTHR23416">
    <property type="entry name" value="SIALIC ACID SYNTHASE-RELATED"/>
    <property type="match status" value="1"/>
</dbReference>
<gene>
    <name evidence="4" type="ORF">HA050_07585</name>
</gene>
<keyword evidence="5" id="KW-1185">Reference proteome</keyword>